<feature type="region of interest" description="Disordered" evidence="1">
    <location>
        <begin position="163"/>
        <end position="187"/>
    </location>
</feature>
<dbReference type="RefSeq" id="XP_002998389.1">
    <property type="nucleotide sequence ID" value="XM_002998343.1"/>
</dbReference>
<sequence length="187" mass="18533">MGEVTGQGVVTEASEAPVSGSEVTGQGVVTEASEAPVSGSEVTGQGVVVSISGSEVTGHGVVSVSGNDVTGQGVSGSEVTGQGVSGSEVTGHGVVALVSGRLVTGHGVVAFDELLPVQPTDGNTHPHVLPFTMLHSAFSCATHWDPSYDGRYEWQSAVATSPLSGQAVPAGASPAPEQMAPRESASL</sequence>
<gene>
    <name evidence="2" type="ORF">PITG_06228</name>
</gene>
<feature type="compositionally biased region" description="Polar residues" evidence="1">
    <location>
        <begin position="64"/>
        <end position="85"/>
    </location>
</feature>
<feature type="region of interest" description="Disordered" evidence="1">
    <location>
        <begin position="1"/>
        <end position="42"/>
    </location>
</feature>
<dbReference type="InParanoid" id="D0N4D4"/>
<evidence type="ECO:0000313" key="3">
    <source>
        <dbReference type="Proteomes" id="UP000006643"/>
    </source>
</evidence>
<dbReference type="OrthoDB" id="125107at2759"/>
<dbReference type="HOGENOM" id="CLU_1450326_0_0_1"/>
<dbReference type="Proteomes" id="UP000006643">
    <property type="component" value="Unassembled WGS sequence"/>
</dbReference>
<dbReference type="AlphaFoldDB" id="D0N4D4"/>
<dbReference type="KEGG" id="pif:PITG_06228"/>
<dbReference type="eggNOG" id="ENOG502RH2F">
    <property type="taxonomic scope" value="Eukaryota"/>
</dbReference>
<dbReference type="EMBL" id="DS028125">
    <property type="protein sequence ID" value="EEY69742.1"/>
    <property type="molecule type" value="Genomic_DNA"/>
</dbReference>
<proteinExistence type="predicted"/>
<keyword evidence="3" id="KW-1185">Reference proteome</keyword>
<evidence type="ECO:0000256" key="1">
    <source>
        <dbReference type="SAM" id="MobiDB-lite"/>
    </source>
</evidence>
<feature type="region of interest" description="Disordered" evidence="1">
    <location>
        <begin position="60"/>
        <end position="85"/>
    </location>
</feature>
<accession>D0N4D4</accession>
<reference evidence="3" key="1">
    <citation type="journal article" date="2009" name="Nature">
        <title>Genome sequence and analysis of the Irish potato famine pathogen Phytophthora infestans.</title>
        <authorList>
            <consortium name="The Broad Institute Genome Sequencing Platform"/>
            <person name="Haas B.J."/>
            <person name="Kamoun S."/>
            <person name="Zody M.C."/>
            <person name="Jiang R.H."/>
            <person name="Handsaker R.E."/>
            <person name="Cano L.M."/>
            <person name="Grabherr M."/>
            <person name="Kodira C.D."/>
            <person name="Raffaele S."/>
            <person name="Torto-Alalibo T."/>
            <person name="Bozkurt T.O."/>
            <person name="Ah-Fong A.M."/>
            <person name="Alvarado L."/>
            <person name="Anderson V.L."/>
            <person name="Armstrong M.R."/>
            <person name="Avrova A."/>
            <person name="Baxter L."/>
            <person name="Beynon J."/>
            <person name="Boevink P.C."/>
            <person name="Bollmann S.R."/>
            <person name="Bos J.I."/>
            <person name="Bulone V."/>
            <person name="Cai G."/>
            <person name="Cakir C."/>
            <person name="Carrington J.C."/>
            <person name="Chawner M."/>
            <person name="Conti L."/>
            <person name="Costanzo S."/>
            <person name="Ewan R."/>
            <person name="Fahlgren N."/>
            <person name="Fischbach M.A."/>
            <person name="Fugelstad J."/>
            <person name="Gilroy E.M."/>
            <person name="Gnerre S."/>
            <person name="Green P.J."/>
            <person name="Grenville-Briggs L.J."/>
            <person name="Griffith J."/>
            <person name="Grunwald N.J."/>
            <person name="Horn K."/>
            <person name="Horner N.R."/>
            <person name="Hu C.H."/>
            <person name="Huitema E."/>
            <person name="Jeong D.H."/>
            <person name="Jones A.M."/>
            <person name="Jones J.D."/>
            <person name="Jones R.W."/>
            <person name="Karlsson E.K."/>
            <person name="Kunjeti S.G."/>
            <person name="Lamour K."/>
            <person name="Liu Z."/>
            <person name="Ma L."/>
            <person name="Maclean D."/>
            <person name="Chibucos M.C."/>
            <person name="McDonald H."/>
            <person name="McWalters J."/>
            <person name="Meijer H.J."/>
            <person name="Morgan W."/>
            <person name="Morris P.F."/>
            <person name="Munro C.A."/>
            <person name="O'Neill K."/>
            <person name="Ospina-Giraldo M."/>
            <person name="Pinzon A."/>
            <person name="Pritchard L."/>
            <person name="Ramsahoye B."/>
            <person name="Ren Q."/>
            <person name="Restrepo S."/>
            <person name="Roy S."/>
            <person name="Sadanandom A."/>
            <person name="Savidor A."/>
            <person name="Schornack S."/>
            <person name="Schwartz D.C."/>
            <person name="Schumann U.D."/>
            <person name="Schwessinger B."/>
            <person name="Seyer L."/>
            <person name="Sharpe T."/>
            <person name="Silvar C."/>
            <person name="Song J."/>
            <person name="Studholme D.J."/>
            <person name="Sykes S."/>
            <person name="Thines M."/>
            <person name="van de Vondervoort P.J."/>
            <person name="Phuntumart V."/>
            <person name="Wawra S."/>
            <person name="Weide R."/>
            <person name="Win J."/>
            <person name="Young C."/>
            <person name="Zhou S."/>
            <person name="Fry W."/>
            <person name="Meyers B.C."/>
            <person name="van West P."/>
            <person name="Ristaino J."/>
            <person name="Govers F."/>
            <person name="Birch P.R."/>
            <person name="Whisson S.C."/>
            <person name="Judelson H.S."/>
            <person name="Nusbaum C."/>
        </authorList>
    </citation>
    <scope>NUCLEOTIDE SEQUENCE [LARGE SCALE GENOMIC DNA]</scope>
    <source>
        <strain evidence="3">T30-4</strain>
    </source>
</reference>
<dbReference type="OMA" id="AFSCATH"/>
<dbReference type="GeneID" id="9465926"/>
<organism evidence="2 3">
    <name type="scientific">Phytophthora infestans (strain T30-4)</name>
    <name type="common">Potato late blight agent</name>
    <dbReference type="NCBI Taxonomy" id="403677"/>
    <lineage>
        <taxon>Eukaryota</taxon>
        <taxon>Sar</taxon>
        <taxon>Stramenopiles</taxon>
        <taxon>Oomycota</taxon>
        <taxon>Peronosporomycetes</taxon>
        <taxon>Peronosporales</taxon>
        <taxon>Peronosporaceae</taxon>
        <taxon>Phytophthora</taxon>
    </lineage>
</organism>
<protein>
    <submittedName>
        <fullName evidence="2">Uncharacterized protein</fullName>
    </submittedName>
</protein>
<dbReference type="VEuPathDB" id="FungiDB:PITG_06228"/>
<evidence type="ECO:0000313" key="2">
    <source>
        <dbReference type="EMBL" id="EEY69742.1"/>
    </source>
</evidence>
<name>D0N4D4_PHYIT</name>